<dbReference type="Proteomes" id="UP000006867">
    <property type="component" value="Chromosome"/>
</dbReference>
<dbReference type="SUPFAM" id="SSF53448">
    <property type="entry name" value="Nucleotide-diphospho-sugar transferases"/>
    <property type="match status" value="1"/>
</dbReference>
<dbReference type="PANTHER" id="PTHR43685:SF2">
    <property type="entry name" value="GLYCOSYLTRANSFERASE 2-LIKE DOMAIN-CONTAINING PROTEIN"/>
    <property type="match status" value="1"/>
</dbReference>
<sequence>MGEKVSIILTSYNKPSYLQKAIESVVNQTHADWELFLMDDHSNEETSAVIQTYLHDTRIQYYNSFIQHSERMKTARYATLINHALSFITGDYVSYLTDDTIYHHERLSRMLQVFRNDPAAQAVYSMQKVVHINERGEEALHFYRQAPGVLNNAAFQVDHCSVMHRRELLEKVKLQYESYWDDHVMHWNHGDSIFWSRLNTFVPFMPINEVLDTTYKTPDSFQNANQCLPDVLIDGSFVKGTDQKVYVLDQDTRHPVGERWHSVYSGRTVIIPDPYLFQYQIGKSVHIPNYMLVKGPDQPDVFYIEGGRKRRIENQYAFHFYQFKRKDIFAVHQDELESVPDGQPISQGRSGLMINPPGRRLFLIGRELFLFLNGMFHPIDTKVAKRFFLHQKPIAISFRKIKQFPIGKPFRPLYDEIIKKLSIKID</sequence>
<dbReference type="InterPro" id="IPR050834">
    <property type="entry name" value="Glycosyltransf_2"/>
</dbReference>
<keyword evidence="3" id="KW-1185">Reference proteome</keyword>
<protein>
    <submittedName>
        <fullName evidence="2">Protein involved in maturation of the outermost layer of the spore putative glycosyltransferase</fullName>
    </submittedName>
</protein>
<evidence type="ECO:0000313" key="2">
    <source>
        <dbReference type="EMBL" id="ADP32655.1"/>
    </source>
</evidence>
<accession>A0ABN3Z989</accession>
<dbReference type="InterPro" id="IPR001173">
    <property type="entry name" value="Glyco_trans_2-like"/>
</dbReference>
<dbReference type="RefSeq" id="WP_003325738.1">
    <property type="nucleotide sequence ID" value="NC_014639.1"/>
</dbReference>
<dbReference type="EMBL" id="CP002207">
    <property type="protein sequence ID" value="ADP32655.1"/>
    <property type="molecule type" value="Genomic_DNA"/>
</dbReference>
<dbReference type="CDD" id="cd00761">
    <property type="entry name" value="Glyco_tranf_GTA_type"/>
    <property type="match status" value="1"/>
</dbReference>
<evidence type="ECO:0000313" key="3">
    <source>
        <dbReference type="Proteomes" id="UP000006867"/>
    </source>
</evidence>
<dbReference type="InterPro" id="IPR029044">
    <property type="entry name" value="Nucleotide-diphossugar_trans"/>
</dbReference>
<dbReference type="Pfam" id="PF00535">
    <property type="entry name" value="Glycos_transf_2"/>
    <property type="match status" value="1"/>
</dbReference>
<gene>
    <name evidence="2" type="ordered locus">BATR1942_08610</name>
</gene>
<feature type="domain" description="Glycosyltransferase 2-like" evidence="1">
    <location>
        <begin position="6"/>
        <end position="166"/>
    </location>
</feature>
<organism evidence="2 3">
    <name type="scientific">Bacillus atrophaeus (strain 1942)</name>
    <dbReference type="NCBI Taxonomy" id="720555"/>
    <lineage>
        <taxon>Bacteria</taxon>
        <taxon>Bacillati</taxon>
        <taxon>Bacillota</taxon>
        <taxon>Bacilli</taxon>
        <taxon>Bacillales</taxon>
        <taxon>Bacillaceae</taxon>
        <taxon>Bacillus</taxon>
    </lineage>
</organism>
<reference evidence="2 3" key="1">
    <citation type="journal article" date="2011" name="Front. Microbiol.">
        <title>Genomic signatures of strain selection and enhancement in Bacillus atrophaeus var. globigii, a historical biowarfare simulant.</title>
        <authorList>
            <person name="Gibbons H.S."/>
            <person name="Broomall S.M."/>
            <person name="McNew L.A."/>
            <person name="Daligault H."/>
            <person name="Chapman C."/>
            <person name="Bruce D."/>
            <person name="Karavis M."/>
            <person name="Krepps M."/>
            <person name="McGregor P.A."/>
            <person name="Hong C."/>
            <person name="Park K.H."/>
            <person name="Akmal A."/>
            <person name="Feldman A."/>
            <person name="Lin J.S."/>
            <person name="Chang W.E."/>
            <person name="Higgs B.W."/>
            <person name="Demirev P."/>
            <person name="Lindquist J."/>
            <person name="Liem A."/>
            <person name="Fochler E."/>
            <person name="Read T.D."/>
            <person name="Tapia R."/>
            <person name="Johnson S."/>
            <person name="Bishop-Lilly K.A."/>
            <person name="Detter C."/>
            <person name="Han C."/>
            <person name="Sozhamannan S."/>
            <person name="Rosenzweig C.N."/>
            <person name="Skowronski E.W."/>
        </authorList>
    </citation>
    <scope>NUCLEOTIDE SEQUENCE [LARGE SCALE GENOMIC DNA]</scope>
    <source>
        <strain evidence="2 3">1942</strain>
    </source>
</reference>
<dbReference type="Gene3D" id="3.90.550.10">
    <property type="entry name" value="Spore Coat Polysaccharide Biosynthesis Protein SpsA, Chain A"/>
    <property type="match status" value="1"/>
</dbReference>
<proteinExistence type="predicted"/>
<evidence type="ECO:0000259" key="1">
    <source>
        <dbReference type="Pfam" id="PF00535"/>
    </source>
</evidence>
<name>A0ABN3Z989_BACA1</name>
<dbReference type="PANTHER" id="PTHR43685">
    <property type="entry name" value="GLYCOSYLTRANSFERASE"/>
    <property type="match status" value="1"/>
</dbReference>